<accession>A0ABU3K1T3</accession>
<reference evidence="6 7" key="1">
    <citation type="submission" date="2023-05" db="EMBL/GenBank/DDBJ databases">
        <title>Streptomyces fuscus sp. nov., a brown-black pigment producing actinomyces isolated from dry sand of Sea duck farm.</title>
        <authorList>
            <person name="Xie J."/>
            <person name="Shen N."/>
        </authorList>
    </citation>
    <scope>NUCLEOTIDE SEQUENCE [LARGE SCALE GENOMIC DNA]</scope>
    <source>
        <strain evidence="6 7">CGMCC 4.1745</strain>
    </source>
</reference>
<keyword evidence="2 6" id="KW-0436">Ligase</keyword>
<evidence type="ECO:0000256" key="4">
    <source>
        <dbReference type="SAM" id="MobiDB-lite"/>
    </source>
</evidence>
<sequence>MTWTLPEPMLSTLVPEPDLRPGWAGEPKWDGFRAAVSVDAGRVVLRSRRGTEMGPAFPEVVSGAVQLPDATAMDGELVVWDAAGRLAFERLQNRLARRGAGAVRAAEEWPAHFVAFDLLRLSGTVTTGWPYWRRRAALESVFATCRLFAPWALCPSATDPETVREWLSWASVGMEGVVFKRLTDAYKPSVRGWQKYKVRETSEAIVGAVTGSLTQPRTLLLGRYDAEGRLQYVGRTTTLARAAGTAVAGLLKAGRRGHPWTGWSFSAGWGSREQLDVTLVEPGLVVEVGVDVARDASGRWRHPARWHRARPDLSPTDAPLLTTPPHDSGTRGGPGRRATS</sequence>
<protein>
    <submittedName>
        <fullName evidence="6">ATP-dependent DNA ligase</fullName>
    </submittedName>
</protein>
<dbReference type="InterPro" id="IPR012340">
    <property type="entry name" value="NA-bd_OB-fold"/>
</dbReference>
<dbReference type="Proteomes" id="UP001249760">
    <property type="component" value="Unassembled WGS sequence"/>
</dbReference>
<evidence type="ECO:0000256" key="3">
    <source>
        <dbReference type="ARBA" id="ARBA00034003"/>
    </source>
</evidence>
<evidence type="ECO:0000313" key="6">
    <source>
        <dbReference type="EMBL" id="MDT6988092.1"/>
    </source>
</evidence>
<dbReference type="Gene3D" id="3.30.470.30">
    <property type="entry name" value="DNA ligase/mRNA capping enzyme"/>
    <property type="match status" value="1"/>
</dbReference>
<dbReference type="InterPro" id="IPR044119">
    <property type="entry name" value="Adenylation_LigC-like"/>
</dbReference>
<dbReference type="PROSITE" id="PS50160">
    <property type="entry name" value="DNA_LIGASE_A3"/>
    <property type="match status" value="1"/>
</dbReference>
<organism evidence="6 7">
    <name type="scientific">Streptomyces lusitanus</name>
    <dbReference type="NCBI Taxonomy" id="68232"/>
    <lineage>
        <taxon>Bacteria</taxon>
        <taxon>Bacillati</taxon>
        <taxon>Actinomycetota</taxon>
        <taxon>Actinomycetes</taxon>
        <taxon>Kitasatosporales</taxon>
        <taxon>Streptomycetaceae</taxon>
        <taxon>Streptomyces</taxon>
    </lineage>
</organism>
<dbReference type="SUPFAM" id="SSF56091">
    <property type="entry name" value="DNA ligase/mRNA capping enzyme, catalytic domain"/>
    <property type="match status" value="1"/>
</dbReference>
<dbReference type="GO" id="GO:0016874">
    <property type="term" value="F:ligase activity"/>
    <property type="evidence" value="ECO:0007669"/>
    <property type="project" value="UniProtKB-KW"/>
</dbReference>
<dbReference type="InterPro" id="IPR050191">
    <property type="entry name" value="ATP-dep_DNA_ligase"/>
</dbReference>
<evidence type="ECO:0000313" key="7">
    <source>
        <dbReference type="Proteomes" id="UP001249760"/>
    </source>
</evidence>
<feature type="compositionally biased region" description="Gly residues" evidence="4">
    <location>
        <begin position="330"/>
        <end position="340"/>
    </location>
</feature>
<feature type="domain" description="ATP-dependent DNA ligase family profile" evidence="5">
    <location>
        <begin position="104"/>
        <end position="229"/>
    </location>
</feature>
<proteinExistence type="inferred from homology"/>
<name>A0ABU3K1T3_9ACTN</name>
<comment type="catalytic activity">
    <reaction evidence="3">
        <text>ATP + (deoxyribonucleotide)n-3'-hydroxyl + 5'-phospho-(deoxyribonucleotide)m = (deoxyribonucleotide)n+m + AMP + diphosphate.</text>
        <dbReference type="EC" id="6.5.1.1"/>
    </reaction>
</comment>
<dbReference type="PANTHER" id="PTHR45674:SF4">
    <property type="entry name" value="DNA LIGASE 1"/>
    <property type="match status" value="1"/>
</dbReference>
<feature type="region of interest" description="Disordered" evidence="4">
    <location>
        <begin position="301"/>
        <end position="340"/>
    </location>
</feature>
<dbReference type="InterPro" id="IPR044117">
    <property type="entry name" value="OBF_LigC-like"/>
</dbReference>
<evidence type="ECO:0000256" key="1">
    <source>
        <dbReference type="ARBA" id="ARBA00007572"/>
    </source>
</evidence>
<comment type="similarity">
    <text evidence="1">Belongs to the ATP-dependent DNA ligase family.</text>
</comment>
<evidence type="ECO:0000256" key="2">
    <source>
        <dbReference type="ARBA" id="ARBA00022598"/>
    </source>
</evidence>
<evidence type="ECO:0000259" key="5">
    <source>
        <dbReference type="PROSITE" id="PS50160"/>
    </source>
</evidence>
<dbReference type="RefSeq" id="WP_394307380.1">
    <property type="nucleotide sequence ID" value="NZ_JASKMA010000040.1"/>
</dbReference>
<dbReference type="EMBL" id="JASKMA010000040">
    <property type="protein sequence ID" value="MDT6988092.1"/>
    <property type="molecule type" value="Genomic_DNA"/>
</dbReference>
<dbReference type="CDD" id="cd07970">
    <property type="entry name" value="OBF_DNA_ligase_LigC"/>
    <property type="match status" value="1"/>
</dbReference>
<dbReference type="Pfam" id="PF01068">
    <property type="entry name" value="DNA_ligase_A_M"/>
    <property type="match status" value="1"/>
</dbReference>
<keyword evidence="7" id="KW-1185">Reference proteome</keyword>
<gene>
    <name evidence="6" type="ORF">QNO04_32070</name>
</gene>
<dbReference type="Gene3D" id="2.40.50.140">
    <property type="entry name" value="Nucleic acid-binding proteins"/>
    <property type="match status" value="1"/>
</dbReference>
<comment type="caution">
    <text evidence="6">The sequence shown here is derived from an EMBL/GenBank/DDBJ whole genome shotgun (WGS) entry which is preliminary data.</text>
</comment>
<dbReference type="PANTHER" id="PTHR45674">
    <property type="entry name" value="DNA LIGASE 1/3 FAMILY MEMBER"/>
    <property type="match status" value="1"/>
</dbReference>
<dbReference type="CDD" id="cd07905">
    <property type="entry name" value="Adenylation_DNA_ligase_LigC"/>
    <property type="match status" value="1"/>
</dbReference>
<dbReference type="InterPro" id="IPR012310">
    <property type="entry name" value="DNA_ligase_ATP-dep_cent"/>
</dbReference>